<dbReference type="Gene3D" id="2.70.150.10">
    <property type="entry name" value="Calcium-transporting ATPase, cytoplasmic transduction domain A"/>
    <property type="match status" value="1"/>
</dbReference>
<feature type="compositionally biased region" description="Low complexity" evidence="2">
    <location>
        <begin position="260"/>
        <end position="277"/>
    </location>
</feature>
<evidence type="ECO:0008006" key="7">
    <source>
        <dbReference type="Google" id="ProtNLM"/>
    </source>
</evidence>
<name>A0ABP6SSW3_9ACTN</name>
<feature type="domain" description="Cation-transporting P-type ATPase N-terminal" evidence="4">
    <location>
        <begin position="21"/>
        <end position="62"/>
    </location>
</feature>
<proteinExistence type="predicted"/>
<dbReference type="Pfam" id="PF00690">
    <property type="entry name" value="Cation_ATPase_N"/>
    <property type="match status" value="1"/>
</dbReference>
<comment type="caution">
    <text evidence="5">The sequence shown here is derived from an EMBL/GenBank/DDBJ whole genome shotgun (WGS) entry which is preliminary data.</text>
</comment>
<keyword evidence="6" id="KW-1185">Reference proteome</keyword>
<dbReference type="InterPro" id="IPR004014">
    <property type="entry name" value="ATPase_P-typ_cation-transptr_N"/>
</dbReference>
<evidence type="ECO:0000313" key="5">
    <source>
        <dbReference type="EMBL" id="GAA3384513.1"/>
    </source>
</evidence>
<dbReference type="InterPro" id="IPR008250">
    <property type="entry name" value="ATPase_P-typ_transduc_dom_A_sf"/>
</dbReference>
<dbReference type="InterPro" id="IPR059000">
    <property type="entry name" value="ATPase_P-type_domA"/>
</dbReference>
<gene>
    <name evidence="5" type="ORF">GCM10020369_14490</name>
</gene>
<evidence type="ECO:0000256" key="2">
    <source>
        <dbReference type="SAM" id="MobiDB-lite"/>
    </source>
</evidence>
<dbReference type="SUPFAM" id="SSF81665">
    <property type="entry name" value="Calcium ATPase, transmembrane domain M"/>
    <property type="match status" value="1"/>
</dbReference>
<dbReference type="Pfam" id="PF00122">
    <property type="entry name" value="E1-E2_ATPase"/>
    <property type="match status" value="1"/>
</dbReference>
<dbReference type="EMBL" id="BAAAYN010000008">
    <property type="protein sequence ID" value="GAA3384513.1"/>
    <property type="molecule type" value="Genomic_DNA"/>
</dbReference>
<accession>A0ABP6SSW3</accession>
<dbReference type="Proteomes" id="UP001501676">
    <property type="component" value="Unassembled WGS sequence"/>
</dbReference>
<evidence type="ECO:0000259" key="3">
    <source>
        <dbReference type="Pfam" id="PF00122"/>
    </source>
</evidence>
<feature type="region of interest" description="Disordered" evidence="2">
    <location>
        <begin position="237"/>
        <end position="277"/>
    </location>
</feature>
<reference evidence="6" key="1">
    <citation type="journal article" date="2019" name="Int. J. Syst. Evol. Microbiol.">
        <title>The Global Catalogue of Microorganisms (GCM) 10K type strain sequencing project: providing services to taxonomists for standard genome sequencing and annotation.</title>
        <authorList>
            <consortium name="The Broad Institute Genomics Platform"/>
            <consortium name="The Broad Institute Genome Sequencing Center for Infectious Disease"/>
            <person name="Wu L."/>
            <person name="Ma J."/>
        </authorList>
    </citation>
    <scope>NUCLEOTIDE SEQUENCE [LARGE SCALE GENOMIC DNA]</scope>
    <source>
        <strain evidence="6">JCM 9458</strain>
    </source>
</reference>
<organism evidence="5 6">
    <name type="scientific">Cryptosporangium minutisporangium</name>
    <dbReference type="NCBI Taxonomy" id="113569"/>
    <lineage>
        <taxon>Bacteria</taxon>
        <taxon>Bacillati</taxon>
        <taxon>Actinomycetota</taxon>
        <taxon>Actinomycetes</taxon>
        <taxon>Cryptosporangiales</taxon>
        <taxon>Cryptosporangiaceae</taxon>
        <taxon>Cryptosporangium</taxon>
    </lineage>
</organism>
<feature type="domain" description="P-type ATPase A" evidence="3">
    <location>
        <begin position="110"/>
        <end position="216"/>
    </location>
</feature>
<evidence type="ECO:0000256" key="1">
    <source>
        <dbReference type="ARBA" id="ARBA00004141"/>
    </source>
</evidence>
<protein>
    <recommendedName>
        <fullName evidence="7">Cation-transporting P-type ATPase N-terminal domain-containing protein</fullName>
    </recommendedName>
</protein>
<evidence type="ECO:0000313" key="6">
    <source>
        <dbReference type="Proteomes" id="UP001501676"/>
    </source>
</evidence>
<dbReference type="RefSeq" id="WP_345727207.1">
    <property type="nucleotide sequence ID" value="NZ_BAAAYN010000008.1"/>
</dbReference>
<sequence length="337" mass="35365">MRPAVSPAPAETRGPVSVHPWTYPHEEVLRRFDVNPLTGLTVEEAARRRGALGPNLVDPAPADTAAAAQPWWVVLAQWTGVQAMVDAVRGRRTAPDHTLTDVEAGRQQFQARVLRSDRVLMVPAVDLVPGDIVLLAQGDLIPADARLLDVVELRVDEEPLTGGELASSRCVAPVGNGWTPVADRRSMVHAGSRIVHGAGTAVVVATGSLTVLGRATMHSANRAASVRSTIGRGNLGRAALRPGRLGRRGGLGAGADRRAASGARATESAAPAGLPWLPSAAPPSRRVAPVPSAPPAPSVLVEPVTETHRVSPRPLVLGARPARAARSARRWTRSCGR</sequence>
<dbReference type="InterPro" id="IPR023298">
    <property type="entry name" value="ATPase_P-typ_TM_dom_sf"/>
</dbReference>
<comment type="subcellular location">
    <subcellularLocation>
        <location evidence="1">Membrane</location>
        <topology evidence="1">Multi-pass membrane protein</topology>
    </subcellularLocation>
</comment>
<evidence type="ECO:0000259" key="4">
    <source>
        <dbReference type="Pfam" id="PF00690"/>
    </source>
</evidence>
<dbReference type="SUPFAM" id="SSF81653">
    <property type="entry name" value="Calcium ATPase, transduction domain A"/>
    <property type="match status" value="1"/>
</dbReference>
<dbReference type="PANTHER" id="PTHR42861">
    <property type="entry name" value="CALCIUM-TRANSPORTING ATPASE"/>
    <property type="match status" value="1"/>
</dbReference>